<evidence type="ECO:0000313" key="1">
    <source>
        <dbReference type="EMBL" id="KAG0565648.1"/>
    </source>
</evidence>
<accession>A0A8T0H651</accession>
<reference evidence="1" key="1">
    <citation type="submission" date="2020-06" db="EMBL/GenBank/DDBJ databases">
        <title>WGS assembly of Ceratodon purpureus strain R40.</title>
        <authorList>
            <person name="Carey S.B."/>
            <person name="Jenkins J."/>
            <person name="Shu S."/>
            <person name="Lovell J.T."/>
            <person name="Sreedasyam A."/>
            <person name="Maumus F."/>
            <person name="Tiley G.P."/>
            <person name="Fernandez-Pozo N."/>
            <person name="Barry K."/>
            <person name="Chen C."/>
            <person name="Wang M."/>
            <person name="Lipzen A."/>
            <person name="Daum C."/>
            <person name="Saski C.A."/>
            <person name="Payton A.C."/>
            <person name="Mcbreen J.C."/>
            <person name="Conrad R.E."/>
            <person name="Kollar L.M."/>
            <person name="Olsson S."/>
            <person name="Huttunen S."/>
            <person name="Landis J.B."/>
            <person name="Wickett N.J."/>
            <person name="Johnson M.G."/>
            <person name="Rensing S.A."/>
            <person name="Grimwood J."/>
            <person name="Schmutz J."/>
            <person name="Mcdaniel S.F."/>
        </authorList>
    </citation>
    <scope>NUCLEOTIDE SEQUENCE</scope>
    <source>
        <strain evidence="1">R40</strain>
    </source>
</reference>
<dbReference type="Proteomes" id="UP000822688">
    <property type="component" value="Chromosome 7"/>
</dbReference>
<evidence type="ECO:0000313" key="2">
    <source>
        <dbReference type="Proteomes" id="UP000822688"/>
    </source>
</evidence>
<proteinExistence type="predicted"/>
<gene>
    <name evidence="1" type="ORF">KC19_7G004000</name>
</gene>
<dbReference type="EMBL" id="CM026428">
    <property type="protein sequence ID" value="KAG0565648.1"/>
    <property type="molecule type" value="Genomic_DNA"/>
</dbReference>
<keyword evidence="2" id="KW-1185">Reference proteome</keyword>
<organism evidence="1 2">
    <name type="scientific">Ceratodon purpureus</name>
    <name type="common">Fire moss</name>
    <name type="synonym">Dicranum purpureum</name>
    <dbReference type="NCBI Taxonomy" id="3225"/>
    <lineage>
        <taxon>Eukaryota</taxon>
        <taxon>Viridiplantae</taxon>
        <taxon>Streptophyta</taxon>
        <taxon>Embryophyta</taxon>
        <taxon>Bryophyta</taxon>
        <taxon>Bryophytina</taxon>
        <taxon>Bryopsida</taxon>
        <taxon>Dicranidae</taxon>
        <taxon>Pseudoditrichales</taxon>
        <taxon>Ditrichaceae</taxon>
        <taxon>Ceratodon</taxon>
    </lineage>
</organism>
<sequence length="108" mass="12266">MILSMSKPTVSLILAVQYHRRPSAYQHALTYKPNLIYEAHSGRLIIKDCAPLKYQTSHDRKTGVSHTRSTRQTPSFFPLCCNRSYNSSLGKNAHEKIVRLRKGVGSNH</sequence>
<comment type="caution">
    <text evidence="1">The sequence shown here is derived from an EMBL/GenBank/DDBJ whole genome shotgun (WGS) entry which is preliminary data.</text>
</comment>
<dbReference type="AlphaFoldDB" id="A0A8T0H651"/>
<name>A0A8T0H651_CERPU</name>
<protein>
    <submittedName>
        <fullName evidence="1">Uncharacterized protein</fullName>
    </submittedName>
</protein>